<feature type="domain" description="SRP54-type proteins GTP-binding" evidence="13">
    <location>
        <begin position="270"/>
        <end position="283"/>
    </location>
</feature>
<dbReference type="Pfam" id="PF00448">
    <property type="entry name" value="SRP54"/>
    <property type="match status" value="1"/>
</dbReference>
<dbReference type="GO" id="GO:0048500">
    <property type="term" value="C:signal recognition particle"/>
    <property type="evidence" value="ECO:0007669"/>
    <property type="project" value="UniProtKB-UniRule"/>
</dbReference>
<dbReference type="GO" id="GO:0008312">
    <property type="term" value="F:7S RNA binding"/>
    <property type="evidence" value="ECO:0007669"/>
    <property type="project" value="InterPro"/>
</dbReference>
<evidence type="ECO:0000256" key="12">
    <source>
        <dbReference type="SAM" id="MobiDB-lite"/>
    </source>
</evidence>
<evidence type="ECO:0000256" key="5">
    <source>
        <dbReference type="ARBA" id="ARBA00022801"/>
    </source>
</evidence>
<keyword evidence="8 11" id="KW-0733">Signal recognition particle</keyword>
<dbReference type="Pfam" id="PF02881">
    <property type="entry name" value="SRP54_N"/>
    <property type="match status" value="1"/>
</dbReference>
<dbReference type="InterPro" id="IPR004125">
    <property type="entry name" value="Signal_recog_particle_SRP54_M"/>
</dbReference>
<dbReference type="InterPro" id="IPR003593">
    <property type="entry name" value="AAA+_ATPase"/>
</dbReference>
<protein>
    <recommendedName>
        <fullName evidence="11">Signal recognition particle protein</fullName>
        <ecNumber evidence="11">3.6.5.4</ecNumber>
    </recommendedName>
    <alternativeName>
        <fullName evidence="11">Fifty-four homolog</fullName>
    </alternativeName>
</protein>
<dbReference type="GO" id="GO:0005886">
    <property type="term" value="C:plasma membrane"/>
    <property type="evidence" value="ECO:0007669"/>
    <property type="project" value="UniProtKB-SubCell"/>
</dbReference>
<dbReference type="HAMAP" id="MF_00306">
    <property type="entry name" value="SRP54"/>
    <property type="match status" value="1"/>
</dbReference>
<dbReference type="SUPFAM" id="SSF47446">
    <property type="entry name" value="Signal peptide-binding domain"/>
    <property type="match status" value="1"/>
</dbReference>
<evidence type="ECO:0000256" key="1">
    <source>
        <dbReference type="ARBA" id="ARBA00004515"/>
    </source>
</evidence>
<feature type="region of interest" description="Disordered" evidence="12">
    <location>
        <begin position="458"/>
        <end position="504"/>
    </location>
</feature>
<feature type="binding site" evidence="11">
    <location>
        <begin position="249"/>
        <end position="252"/>
    </location>
    <ligand>
        <name>GTP</name>
        <dbReference type="ChEBI" id="CHEBI:37565"/>
    </ligand>
</feature>
<comment type="catalytic activity">
    <reaction evidence="10 11">
        <text>GTP + H2O = GDP + phosphate + H(+)</text>
        <dbReference type="Rhea" id="RHEA:19669"/>
        <dbReference type="ChEBI" id="CHEBI:15377"/>
        <dbReference type="ChEBI" id="CHEBI:15378"/>
        <dbReference type="ChEBI" id="CHEBI:37565"/>
        <dbReference type="ChEBI" id="CHEBI:43474"/>
        <dbReference type="ChEBI" id="CHEBI:58189"/>
        <dbReference type="EC" id="3.6.5.4"/>
    </reaction>
</comment>
<keyword evidence="6 11" id="KW-0694">RNA-binding</keyword>
<evidence type="ECO:0000256" key="11">
    <source>
        <dbReference type="HAMAP-Rule" id="MF_00306"/>
    </source>
</evidence>
<evidence type="ECO:0000256" key="4">
    <source>
        <dbReference type="ARBA" id="ARBA00022741"/>
    </source>
</evidence>
<sequence length="504" mass="53400">MFEALNERLTGVFDRITGRGALSEKDIAEAMREVRVALLEADVALPVVKDFIAFASERAQGEDVIRSVKPADQVIKIVHDGLIEMLGGEEPVPLNLNATPPAVILMSGLQGSGKTTTSAKLALKLTKTERKKVMMASLDTRRPAAMEQLETLGKQIDVATLPIVKGESAVQITRRALQAAKLQGFDVLILDTAGRTTLDEAMMAEAAEVAAISRPVETILVADSLTGQDAVRTARAFHERLPLTGLILTRADGDGRGGAMLSMRAVTGLPIKYLGAGEKVDALEVFDARRVAGRILGQGDIVALVEKASEELDQVKAEKMAKKLAKGQFDLDDLAGQLAQMKRMGGLQGIMGMLPGAAKMKAQMANANIDDKMISRQEAIISSMTKAERKKPDVLNASRKRRIAAGAGVEVQEINRLLKQHRQMADAVKALSKGGGKNLQKMAAMMGMGGGGQDMARLQAMGGGKLPPPDPEKLKSMLPGLGAPGGPDLPPGGLPGLPGFPPKK</sequence>
<feature type="binding site" evidence="11">
    <location>
        <begin position="191"/>
        <end position="195"/>
    </location>
    <ligand>
        <name>GTP</name>
        <dbReference type="ChEBI" id="CHEBI:37565"/>
    </ligand>
</feature>
<feature type="compositionally biased region" description="Pro residues" evidence="12">
    <location>
        <begin position="487"/>
        <end position="504"/>
    </location>
</feature>
<evidence type="ECO:0000259" key="13">
    <source>
        <dbReference type="PROSITE" id="PS00300"/>
    </source>
</evidence>
<dbReference type="SMART" id="SM00963">
    <property type="entry name" value="SRP54_N"/>
    <property type="match status" value="1"/>
</dbReference>
<evidence type="ECO:0000313" key="15">
    <source>
        <dbReference type="Proteomes" id="UP000016569"/>
    </source>
</evidence>
<gene>
    <name evidence="11" type="primary">ffh</name>
    <name evidence="14" type="ORF">MBEBAB_2078</name>
</gene>
<dbReference type="EC" id="3.6.5.4" evidence="11"/>
<dbReference type="PANTHER" id="PTHR11564">
    <property type="entry name" value="SIGNAL RECOGNITION PARTICLE 54K PROTEIN SRP54"/>
    <property type="match status" value="1"/>
</dbReference>
<dbReference type="NCBIfam" id="TIGR00959">
    <property type="entry name" value="ffh"/>
    <property type="match status" value="1"/>
</dbReference>
<evidence type="ECO:0000256" key="2">
    <source>
        <dbReference type="ARBA" id="ARBA00005450"/>
    </source>
</evidence>
<keyword evidence="4 11" id="KW-0547">Nucleotide-binding</keyword>
<dbReference type="InterPro" id="IPR013822">
    <property type="entry name" value="Signal_recog_particl_SRP54_hlx"/>
</dbReference>
<dbReference type="SUPFAM" id="SSF47364">
    <property type="entry name" value="Domain of the SRP/SRP receptor G-proteins"/>
    <property type="match status" value="1"/>
</dbReference>
<comment type="function">
    <text evidence="11">Involved in targeting and insertion of nascent membrane proteins into the cytoplasmic membrane. Binds to the hydrophobic signal sequence of the ribosome-nascent chain (RNC) as it emerges from the ribosomes. The SRP-RNC complex is then targeted to the cytoplasmic membrane where it interacts with the SRP receptor FtsY. Interaction with FtsY leads to the transfer of the RNC complex to the Sec translocase for insertion into the membrane, the hydrolysis of GTP by both Ffh and FtsY, and the dissociation of the SRP-FtsY complex into the individual components.</text>
</comment>
<comment type="subunit">
    <text evidence="11">Part of the signal recognition particle protein translocation system, which is composed of SRP and FtsY. SRP is a ribonucleoprotein composed of Ffh and a 4.5S RNA molecule.</text>
</comment>
<dbReference type="GO" id="GO:0006614">
    <property type="term" value="P:SRP-dependent cotranslational protein targeting to membrane"/>
    <property type="evidence" value="ECO:0007669"/>
    <property type="project" value="InterPro"/>
</dbReference>
<keyword evidence="3 11" id="KW-0963">Cytoplasm</keyword>
<dbReference type="PROSITE" id="PS00300">
    <property type="entry name" value="SRP54"/>
    <property type="match status" value="1"/>
</dbReference>
<reference evidence="15" key="1">
    <citation type="journal article" date="2013" name="Genome Announc.">
        <title>Draft Genome Sequence of the Dimorphic Prosthecate Bacterium Brevundimonas abyssalis TAR-001T.</title>
        <authorList>
            <person name="Tsubouchi T."/>
            <person name="Nishi S."/>
            <person name="Usui K."/>
            <person name="Shimane Y."/>
            <person name="Takaki Y."/>
            <person name="Maruyama T."/>
            <person name="Hatada Y."/>
        </authorList>
    </citation>
    <scope>NUCLEOTIDE SEQUENCE [LARGE SCALE GENOMIC DNA]</scope>
    <source>
        <strain evidence="15">TAR-001</strain>
    </source>
</reference>
<dbReference type="GO" id="GO:0003924">
    <property type="term" value="F:GTPase activity"/>
    <property type="evidence" value="ECO:0007669"/>
    <property type="project" value="UniProtKB-UniRule"/>
</dbReference>
<dbReference type="Gene3D" id="3.40.50.300">
    <property type="entry name" value="P-loop containing nucleotide triphosphate hydrolases"/>
    <property type="match status" value="1"/>
</dbReference>
<dbReference type="InterPro" id="IPR027417">
    <property type="entry name" value="P-loop_NTPase"/>
</dbReference>
<evidence type="ECO:0000313" key="14">
    <source>
        <dbReference type="EMBL" id="GAD59828.1"/>
    </source>
</evidence>
<evidence type="ECO:0000256" key="3">
    <source>
        <dbReference type="ARBA" id="ARBA00022490"/>
    </source>
</evidence>
<proteinExistence type="inferred from homology"/>
<dbReference type="PANTHER" id="PTHR11564:SF5">
    <property type="entry name" value="SIGNAL RECOGNITION PARTICLE SUBUNIT SRP54"/>
    <property type="match status" value="1"/>
</dbReference>
<dbReference type="Gene3D" id="1.10.260.30">
    <property type="entry name" value="Signal recognition particle, SRP54 subunit, M-domain"/>
    <property type="match status" value="1"/>
</dbReference>
<keyword evidence="5 11" id="KW-0378">Hydrolase</keyword>
<comment type="caution">
    <text evidence="14">The sequence shown here is derived from an EMBL/GenBank/DDBJ whole genome shotgun (WGS) entry which is preliminary data.</text>
</comment>
<keyword evidence="7 11" id="KW-0342">GTP-binding</keyword>
<name>A0A8E0TRM2_9CAUL</name>
<comment type="similarity">
    <text evidence="2 11">Belongs to the GTP-binding SRP family. SRP54 subfamily.</text>
</comment>
<dbReference type="Pfam" id="PF02978">
    <property type="entry name" value="SRP_SPB"/>
    <property type="match status" value="1"/>
</dbReference>
<dbReference type="SMART" id="SM00382">
    <property type="entry name" value="AAA"/>
    <property type="match status" value="1"/>
</dbReference>
<dbReference type="InterPro" id="IPR022941">
    <property type="entry name" value="SRP54"/>
</dbReference>
<dbReference type="OrthoDB" id="9804720at2"/>
<dbReference type="SUPFAM" id="SSF52540">
    <property type="entry name" value="P-loop containing nucleoside triphosphate hydrolases"/>
    <property type="match status" value="1"/>
</dbReference>
<keyword evidence="15" id="KW-1185">Reference proteome</keyword>
<dbReference type="SMART" id="SM00962">
    <property type="entry name" value="SRP54"/>
    <property type="match status" value="1"/>
</dbReference>
<dbReference type="InterPro" id="IPR004780">
    <property type="entry name" value="SRP"/>
</dbReference>
<keyword evidence="9 11" id="KW-0687">Ribonucleoprotein</keyword>
<dbReference type="GO" id="GO:0005525">
    <property type="term" value="F:GTP binding"/>
    <property type="evidence" value="ECO:0007669"/>
    <property type="project" value="UniProtKB-UniRule"/>
</dbReference>
<evidence type="ECO:0000256" key="10">
    <source>
        <dbReference type="ARBA" id="ARBA00048027"/>
    </source>
</evidence>
<comment type="domain">
    <text evidence="11">Composed of three domains: the N-terminal N domain, which is responsible for interactions with the ribosome, the central G domain, which binds GTP, and the C-terminal M domain, which binds the RNA and the signal sequence of the RNC.</text>
</comment>
<dbReference type="InterPro" id="IPR036891">
    <property type="entry name" value="Signal_recog_part_SRP54_M_sf"/>
</dbReference>
<organism evidence="14 15">
    <name type="scientific">Brevundimonas abyssalis TAR-001</name>
    <dbReference type="NCBI Taxonomy" id="1391729"/>
    <lineage>
        <taxon>Bacteria</taxon>
        <taxon>Pseudomonadati</taxon>
        <taxon>Pseudomonadota</taxon>
        <taxon>Alphaproteobacteria</taxon>
        <taxon>Caulobacterales</taxon>
        <taxon>Caulobacteraceae</taxon>
        <taxon>Brevundimonas</taxon>
    </lineage>
</organism>
<dbReference type="RefSeq" id="WP_021697922.1">
    <property type="nucleotide sequence ID" value="NZ_BATC01000040.1"/>
</dbReference>
<dbReference type="AlphaFoldDB" id="A0A8E0TRM2"/>
<dbReference type="InterPro" id="IPR036225">
    <property type="entry name" value="SRP/SRP_N"/>
</dbReference>
<evidence type="ECO:0000256" key="6">
    <source>
        <dbReference type="ARBA" id="ARBA00022884"/>
    </source>
</evidence>
<dbReference type="Gene3D" id="1.20.120.140">
    <property type="entry name" value="Signal recognition particle SRP54, nucleotide-binding domain"/>
    <property type="match status" value="1"/>
</dbReference>
<feature type="binding site" evidence="11">
    <location>
        <begin position="108"/>
        <end position="115"/>
    </location>
    <ligand>
        <name>GTP</name>
        <dbReference type="ChEBI" id="CHEBI:37565"/>
    </ligand>
</feature>
<dbReference type="Proteomes" id="UP000016569">
    <property type="component" value="Unassembled WGS sequence"/>
</dbReference>
<evidence type="ECO:0000256" key="9">
    <source>
        <dbReference type="ARBA" id="ARBA00023274"/>
    </source>
</evidence>
<accession>A0A8E0TRM2</accession>
<dbReference type="InterPro" id="IPR000897">
    <property type="entry name" value="SRP54_GTPase_dom"/>
</dbReference>
<evidence type="ECO:0000256" key="8">
    <source>
        <dbReference type="ARBA" id="ARBA00023135"/>
    </source>
</evidence>
<dbReference type="EMBL" id="BATC01000040">
    <property type="protein sequence ID" value="GAD59828.1"/>
    <property type="molecule type" value="Genomic_DNA"/>
</dbReference>
<dbReference type="InterPro" id="IPR042101">
    <property type="entry name" value="SRP54_N_sf"/>
</dbReference>
<evidence type="ECO:0000256" key="7">
    <source>
        <dbReference type="ARBA" id="ARBA00023134"/>
    </source>
</evidence>
<comment type="subcellular location">
    <subcellularLocation>
        <location evidence="1">Cell inner membrane</location>
        <topology evidence="1">Peripheral membrane protein</topology>
        <orientation evidence="1">Cytoplasmic side</orientation>
    </subcellularLocation>
    <subcellularLocation>
        <location evidence="11">Cytoplasm</location>
    </subcellularLocation>
    <text evidence="11">The SRP-RNC complex is targeted to the cytoplasmic membrane.</text>
</comment>